<dbReference type="PROSITE" id="PS50011">
    <property type="entry name" value="PROTEIN_KINASE_DOM"/>
    <property type="match status" value="1"/>
</dbReference>
<keyword evidence="4" id="KW-1185">Reference proteome</keyword>
<dbReference type="GO" id="GO:0005634">
    <property type="term" value="C:nucleus"/>
    <property type="evidence" value="ECO:0007669"/>
    <property type="project" value="TreeGrafter"/>
</dbReference>
<evidence type="ECO:0000313" key="3">
    <source>
        <dbReference type="EMBL" id="TDL26669.1"/>
    </source>
</evidence>
<dbReference type="GO" id="GO:0004674">
    <property type="term" value="F:protein serine/threonine kinase activity"/>
    <property type="evidence" value="ECO:0007669"/>
    <property type="project" value="TreeGrafter"/>
</dbReference>
<keyword evidence="1" id="KW-0732">Signal</keyword>
<dbReference type="Proteomes" id="UP000294933">
    <property type="component" value="Unassembled WGS sequence"/>
</dbReference>
<dbReference type="OrthoDB" id="2722301at2759"/>
<dbReference type="GO" id="GO:0005737">
    <property type="term" value="C:cytoplasm"/>
    <property type="evidence" value="ECO:0007669"/>
    <property type="project" value="TreeGrafter"/>
</dbReference>
<dbReference type="VEuPathDB" id="FungiDB:BD410DRAFT_783777"/>
<dbReference type="PANTHER" id="PTHR44167">
    <property type="entry name" value="OVARIAN-SPECIFIC SERINE/THREONINE-PROTEIN KINASE LOK-RELATED"/>
    <property type="match status" value="1"/>
</dbReference>
<dbReference type="PANTHER" id="PTHR44167:SF24">
    <property type="entry name" value="SERINE_THREONINE-PROTEIN KINASE CHK2"/>
    <property type="match status" value="1"/>
</dbReference>
<feature type="domain" description="Protein kinase" evidence="2">
    <location>
        <begin position="1"/>
        <end position="341"/>
    </location>
</feature>
<dbReference type="InterPro" id="IPR000719">
    <property type="entry name" value="Prot_kinase_dom"/>
</dbReference>
<organism evidence="3 4">
    <name type="scientific">Rickenella mellea</name>
    <dbReference type="NCBI Taxonomy" id="50990"/>
    <lineage>
        <taxon>Eukaryota</taxon>
        <taxon>Fungi</taxon>
        <taxon>Dikarya</taxon>
        <taxon>Basidiomycota</taxon>
        <taxon>Agaricomycotina</taxon>
        <taxon>Agaricomycetes</taxon>
        <taxon>Hymenochaetales</taxon>
        <taxon>Rickenellaceae</taxon>
        <taxon>Rickenella</taxon>
    </lineage>
</organism>
<name>A0A4Y7QIK9_9AGAM</name>
<evidence type="ECO:0000313" key="4">
    <source>
        <dbReference type="Proteomes" id="UP000294933"/>
    </source>
</evidence>
<dbReference type="SMART" id="SM00220">
    <property type="entry name" value="S_TKc"/>
    <property type="match status" value="1"/>
</dbReference>
<dbReference type="EMBL" id="ML170161">
    <property type="protein sequence ID" value="TDL26669.1"/>
    <property type="molecule type" value="Genomic_DNA"/>
</dbReference>
<dbReference type="InterPro" id="IPR011009">
    <property type="entry name" value="Kinase-like_dom_sf"/>
</dbReference>
<evidence type="ECO:0000259" key="2">
    <source>
        <dbReference type="PROSITE" id="PS50011"/>
    </source>
</evidence>
<protein>
    <recommendedName>
        <fullName evidence="2">Protein kinase domain-containing protein</fullName>
    </recommendedName>
</protein>
<proteinExistence type="predicted"/>
<dbReference type="SUPFAM" id="SSF56112">
    <property type="entry name" value="Protein kinase-like (PK-like)"/>
    <property type="match status" value="1"/>
</dbReference>
<accession>A0A4Y7QIK9</accession>
<reference evidence="3 4" key="1">
    <citation type="submission" date="2018-06" db="EMBL/GenBank/DDBJ databases">
        <title>A transcriptomic atlas of mushroom development highlights an independent origin of complex multicellularity.</title>
        <authorList>
            <consortium name="DOE Joint Genome Institute"/>
            <person name="Krizsan K."/>
            <person name="Almasi E."/>
            <person name="Merenyi Z."/>
            <person name="Sahu N."/>
            <person name="Viragh M."/>
            <person name="Koszo T."/>
            <person name="Mondo S."/>
            <person name="Kiss B."/>
            <person name="Balint B."/>
            <person name="Kues U."/>
            <person name="Barry K."/>
            <person name="Hegedus J.C."/>
            <person name="Henrissat B."/>
            <person name="Johnson J."/>
            <person name="Lipzen A."/>
            <person name="Ohm R."/>
            <person name="Nagy I."/>
            <person name="Pangilinan J."/>
            <person name="Yan J."/>
            <person name="Xiong Y."/>
            <person name="Grigoriev I.V."/>
            <person name="Hibbett D.S."/>
            <person name="Nagy L.G."/>
        </authorList>
    </citation>
    <scope>NUCLEOTIDE SEQUENCE [LARGE SCALE GENOMIC DNA]</scope>
    <source>
        <strain evidence="3 4">SZMC22713</strain>
    </source>
</reference>
<gene>
    <name evidence="3" type="ORF">BD410DRAFT_783777</name>
</gene>
<feature type="non-terminal residue" evidence="3">
    <location>
        <position position="341"/>
    </location>
</feature>
<evidence type="ECO:0000256" key="1">
    <source>
        <dbReference type="SAM" id="SignalP"/>
    </source>
</evidence>
<feature type="signal peptide" evidence="1">
    <location>
        <begin position="1"/>
        <end position="16"/>
    </location>
</feature>
<dbReference type="Gene3D" id="1.10.510.10">
    <property type="entry name" value="Transferase(Phosphotransferase) domain 1"/>
    <property type="match status" value="1"/>
</dbReference>
<dbReference type="GO" id="GO:0044773">
    <property type="term" value="P:mitotic DNA damage checkpoint signaling"/>
    <property type="evidence" value="ECO:0007669"/>
    <property type="project" value="TreeGrafter"/>
</dbReference>
<sequence>MPLSSLLRWVRVLVSAAAVKLFYRPPANWDMRHDHEAEGIWKTLAPLLEYHGFFIREKTSRQSVRQPPPLPPSNPFHPLPNEDFIRRLNPGIARIHGIFVPRGSHKIGIDYLGRDIYMKALRRDSREIIVLRHLLQTSLKSDPRNHTIPVLRIINLWGWSIVVQPRWGTEWQKPLKGSVVRRVEIARDLVEGLAFMHLNGVAHGDIHPSNMLCGHENSRYVDPARQKDGRLHQAFIDFESAVIFPPQAVHHCVTIEDLDTKPPSTIRAPEQEEATQWDGFAADVYNLGRCFQLQLLTTELQANHELVDIFNDMTRCDPSSRITAEDAFRELDKLLKEERKL</sequence>
<dbReference type="AlphaFoldDB" id="A0A4Y7QIK9"/>
<dbReference type="GO" id="GO:0005524">
    <property type="term" value="F:ATP binding"/>
    <property type="evidence" value="ECO:0007669"/>
    <property type="project" value="InterPro"/>
</dbReference>
<feature type="chain" id="PRO_5021339553" description="Protein kinase domain-containing protein" evidence="1">
    <location>
        <begin position="17"/>
        <end position="341"/>
    </location>
</feature>